<dbReference type="AlphaFoldDB" id="A0A2H1L5T2"/>
<evidence type="ECO:0000313" key="6">
    <source>
        <dbReference type="Proteomes" id="UP000234462"/>
    </source>
</evidence>
<keyword evidence="6" id="KW-1185">Reference proteome</keyword>
<dbReference type="NCBIfam" id="NF005478">
    <property type="entry name" value="PRK07079.1"/>
    <property type="match status" value="1"/>
</dbReference>
<evidence type="ECO:0000256" key="1">
    <source>
        <dbReference type="ARBA" id="ARBA00022670"/>
    </source>
</evidence>
<gene>
    <name evidence="5" type="ORF">BJEO58_01861</name>
</gene>
<keyword evidence="2" id="KW-0479">Metal-binding</keyword>
<keyword evidence="1" id="KW-0645">Protease</keyword>
<evidence type="ECO:0000256" key="3">
    <source>
        <dbReference type="ARBA" id="ARBA00022801"/>
    </source>
</evidence>
<keyword evidence="3" id="KW-0378">Hydrolase</keyword>
<dbReference type="PANTHER" id="PTHR43270">
    <property type="entry name" value="BETA-ALA-HIS DIPEPTIDASE"/>
    <property type="match status" value="1"/>
</dbReference>
<evidence type="ECO:0000256" key="2">
    <source>
        <dbReference type="ARBA" id="ARBA00022723"/>
    </source>
</evidence>
<dbReference type="GO" id="GO:0008233">
    <property type="term" value="F:peptidase activity"/>
    <property type="evidence" value="ECO:0007669"/>
    <property type="project" value="UniProtKB-KW"/>
</dbReference>
<dbReference type="GO" id="GO:0006508">
    <property type="term" value="P:proteolysis"/>
    <property type="evidence" value="ECO:0007669"/>
    <property type="project" value="UniProtKB-KW"/>
</dbReference>
<dbReference type="InterPro" id="IPR002933">
    <property type="entry name" value="Peptidase_M20"/>
</dbReference>
<organism evidence="5 6">
    <name type="scientific">Brevibacterium jeotgali</name>
    <dbReference type="NCBI Taxonomy" id="1262550"/>
    <lineage>
        <taxon>Bacteria</taxon>
        <taxon>Bacillati</taxon>
        <taxon>Actinomycetota</taxon>
        <taxon>Actinomycetes</taxon>
        <taxon>Micrococcales</taxon>
        <taxon>Brevibacteriaceae</taxon>
        <taxon>Brevibacterium</taxon>
    </lineage>
</organism>
<evidence type="ECO:0000313" key="5">
    <source>
        <dbReference type="EMBL" id="SMY12267.1"/>
    </source>
</evidence>
<reference evidence="6" key="1">
    <citation type="submission" date="2017-03" db="EMBL/GenBank/DDBJ databases">
        <authorList>
            <person name="Monnet C."/>
        </authorList>
    </citation>
    <scope>NUCLEOTIDE SEQUENCE [LARGE SCALE GENOMIC DNA]</scope>
    <source>
        <strain evidence="6">SJ5-8</strain>
    </source>
</reference>
<dbReference type="InterPro" id="IPR011650">
    <property type="entry name" value="Peptidase_M20_dimer"/>
</dbReference>
<dbReference type="Proteomes" id="UP000234462">
    <property type="component" value="Unassembled WGS sequence"/>
</dbReference>
<dbReference type="OrthoDB" id="9761532at2"/>
<dbReference type="InterPro" id="IPR051458">
    <property type="entry name" value="Cyt/Met_Dipeptidase"/>
</dbReference>
<dbReference type="Gene3D" id="3.30.70.360">
    <property type="match status" value="1"/>
</dbReference>
<protein>
    <submittedName>
        <fullName evidence="5">Acetylornithine deacetylase/Succinyl-diaminopimelate desuccinylase</fullName>
    </submittedName>
</protein>
<dbReference type="Pfam" id="PF01546">
    <property type="entry name" value="Peptidase_M20"/>
    <property type="match status" value="1"/>
</dbReference>
<sequence length="469" mass="50630">MAETTASSVAARDEAIAASQRRVDSGQLFAELRTRVARRTVSTDPDLVQEIEDYYSEDIGPAVEQMGFAWQRYDNPVSPGHPFVIADRTEEDAAFTVLLYGHADVQPPQTDQWREGLDPWTLTVDGDRWYGRGSADNKAQHTINLAALEEVIRLSDGHLGFSVRVLFESGEEAGSPGLSEFCASHRDELAADVFIASDGPRISAATPTVFLGSRGTTLLRLTVDERDRSHHSGNWGGVLSNAGTILAHALSSLVDAQGRILVEELRPTGIDDAVRRATDLLSVGTDPGDPSLTDDWGEPGLTPAERLFAWNTLEILDFLCGDPYQPVGAIPGTAHADLQLRYVVGSTTPGSVVSAVRAHLAAADLDRVAVESRGDMAATRLHPDDPWVRFAMESIEQTTGGVPALVPNLAGTIPNGAFADVLGLPTVWIPHSYPGCAQHAPNEHVLGPLVRESMQMMAGLFWDLRSHRP</sequence>
<dbReference type="SUPFAM" id="SSF53187">
    <property type="entry name" value="Zn-dependent exopeptidases"/>
    <property type="match status" value="1"/>
</dbReference>
<dbReference type="Pfam" id="PF07687">
    <property type="entry name" value="M20_dimer"/>
    <property type="match status" value="1"/>
</dbReference>
<dbReference type="RefSeq" id="WP_101589208.1">
    <property type="nucleotide sequence ID" value="NZ_FXZM01000008.1"/>
</dbReference>
<name>A0A2H1L5T2_9MICO</name>
<dbReference type="GO" id="GO:0046872">
    <property type="term" value="F:metal ion binding"/>
    <property type="evidence" value="ECO:0007669"/>
    <property type="project" value="UniProtKB-KW"/>
</dbReference>
<dbReference type="PANTHER" id="PTHR43270:SF12">
    <property type="entry name" value="SUCCINYL-DIAMINOPIMELATE DESUCCINYLASE"/>
    <property type="match status" value="1"/>
</dbReference>
<proteinExistence type="predicted"/>
<evidence type="ECO:0000259" key="4">
    <source>
        <dbReference type="Pfam" id="PF07687"/>
    </source>
</evidence>
<dbReference type="EMBL" id="FXZM01000008">
    <property type="protein sequence ID" value="SMY12267.1"/>
    <property type="molecule type" value="Genomic_DNA"/>
</dbReference>
<feature type="domain" description="Peptidase M20 dimerisation" evidence="4">
    <location>
        <begin position="220"/>
        <end position="364"/>
    </location>
</feature>
<accession>A0A2H1L5T2</accession>
<dbReference type="Gene3D" id="3.40.630.10">
    <property type="entry name" value="Zn peptidases"/>
    <property type="match status" value="1"/>
</dbReference>